<dbReference type="PROSITE" id="PS50158">
    <property type="entry name" value="ZF_CCHC"/>
    <property type="match status" value="1"/>
</dbReference>
<evidence type="ECO:0000313" key="4">
    <source>
        <dbReference type="EMBL" id="WVZ83623.1"/>
    </source>
</evidence>
<dbReference type="GO" id="GO:0003676">
    <property type="term" value="F:nucleic acid binding"/>
    <property type="evidence" value="ECO:0007669"/>
    <property type="project" value="InterPro"/>
</dbReference>
<dbReference type="Gene3D" id="4.10.60.10">
    <property type="entry name" value="Zinc finger, CCHC-type"/>
    <property type="match status" value="1"/>
</dbReference>
<dbReference type="AlphaFoldDB" id="A0AAQ3X2L3"/>
<sequence>MTTPTRFGPAQSNAQTQQTLARDNGQACYTCGDPSHFMNNCPLRGKLAASTFSNSVNGPKQPTTTGNRPVASSQSVR</sequence>
<keyword evidence="1" id="KW-0479">Metal-binding</keyword>
<evidence type="ECO:0000313" key="5">
    <source>
        <dbReference type="Proteomes" id="UP001341281"/>
    </source>
</evidence>
<organism evidence="4 5">
    <name type="scientific">Paspalum notatum var. saurae</name>
    <dbReference type="NCBI Taxonomy" id="547442"/>
    <lineage>
        <taxon>Eukaryota</taxon>
        <taxon>Viridiplantae</taxon>
        <taxon>Streptophyta</taxon>
        <taxon>Embryophyta</taxon>
        <taxon>Tracheophyta</taxon>
        <taxon>Spermatophyta</taxon>
        <taxon>Magnoliopsida</taxon>
        <taxon>Liliopsida</taxon>
        <taxon>Poales</taxon>
        <taxon>Poaceae</taxon>
        <taxon>PACMAD clade</taxon>
        <taxon>Panicoideae</taxon>
        <taxon>Andropogonodae</taxon>
        <taxon>Paspaleae</taxon>
        <taxon>Paspalinae</taxon>
        <taxon>Paspalum</taxon>
    </lineage>
</organism>
<name>A0AAQ3X2L3_PASNO</name>
<evidence type="ECO:0000259" key="3">
    <source>
        <dbReference type="PROSITE" id="PS50158"/>
    </source>
</evidence>
<gene>
    <name evidence="4" type="ORF">U9M48_030751</name>
</gene>
<feature type="domain" description="CCHC-type" evidence="3">
    <location>
        <begin position="28"/>
        <end position="42"/>
    </location>
</feature>
<feature type="region of interest" description="Disordered" evidence="2">
    <location>
        <begin position="51"/>
        <end position="77"/>
    </location>
</feature>
<dbReference type="GO" id="GO:0008270">
    <property type="term" value="F:zinc ion binding"/>
    <property type="evidence" value="ECO:0007669"/>
    <property type="project" value="UniProtKB-KW"/>
</dbReference>
<evidence type="ECO:0000256" key="1">
    <source>
        <dbReference type="PROSITE-ProRule" id="PRU00047"/>
    </source>
</evidence>
<dbReference type="Pfam" id="PF00098">
    <property type="entry name" value="zf-CCHC"/>
    <property type="match status" value="1"/>
</dbReference>
<proteinExistence type="predicted"/>
<keyword evidence="5" id="KW-1185">Reference proteome</keyword>
<keyword evidence="1" id="KW-0862">Zinc</keyword>
<dbReference type="Proteomes" id="UP001341281">
    <property type="component" value="Chromosome 07"/>
</dbReference>
<evidence type="ECO:0000256" key="2">
    <source>
        <dbReference type="SAM" id="MobiDB-lite"/>
    </source>
</evidence>
<reference evidence="4 5" key="1">
    <citation type="submission" date="2024-02" db="EMBL/GenBank/DDBJ databases">
        <title>High-quality chromosome-scale genome assembly of Pensacola bahiagrass (Paspalum notatum Flugge var. saurae).</title>
        <authorList>
            <person name="Vega J.M."/>
            <person name="Podio M."/>
            <person name="Orjuela J."/>
            <person name="Siena L.A."/>
            <person name="Pessino S.C."/>
            <person name="Combes M.C."/>
            <person name="Mariac C."/>
            <person name="Albertini E."/>
            <person name="Pupilli F."/>
            <person name="Ortiz J.P.A."/>
            <person name="Leblanc O."/>
        </authorList>
    </citation>
    <scope>NUCLEOTIDE SEQUENCE [LARGE SCALE GENOMIC DNA]</scope>
    <source>
        <strain evidence="4">R1</strain>
        <tissue evidence="4">Leaf</tissue>
    </source>
</reference>
<dbReference type="InterPro" id="IPR036875">
    <property type="entry name" value="Znf_CCHC_sf"/>
</dbReference>
<dbReference type="EMBL" id="CP144751">
    <property type="protein sequence ID" value="WVZ83623.1"/>
    <property type="molecule type" value="Genomic_DNA"/>
</dbReference>
<dbReference type="SUPFAM" id="SSF57756">
    <property type="entry name" value="Retrovirus zinc finger-like domains"/>
    <property type="match status" value="1"/>
</dbReference>
<dbReference type="InterPro" id="IPR001878">
    <property type="entry name" value="Znf_CCHC"/>
</dbReference>
<keyword evidence="1" id="KW-0863">Zinc-finger</keyword>
<accession>A0AAQ3X2L3</accession>
<protein>
    <recommendedName>
        <fullName evidence="3">CCHC-type domain-containing protein</fullName>
    </recommendedName>
</protein>